<name>A0ABP7J4N2_9ACTN</name>
<dbReference type="EMBL" id="BAAAZR010000036">
    <property type="protein sequence ID" value="GAA3834754.1"/>
    <property type="molecule type" value="Genomic_DNA"/>
</dbReference>
<keyword evidence="1" id="KW-1133">Transmembrane helix</keyword>
<dbReference type="Proteomes" id="UP001500888">
    <property type="component" value="Unassembled WGS sequence"/>
</dbReference>
<keyword evidence="3" id="KW-1185">Reference proteome</keyword>
<feature type="transmembrane region" description="Helical" evidence="1">
    <location>
        <begin position="59"/>
        <end position="83"/>
    </location>
</feature>
<evidence type="ECO:0008006" key="4">
    <source>
        <dbReference type="Google" id="ProtNLM"/>
    </source>
</evidence>
<organism evidence="2 3">
    <name type="scientific">Sphaerisporangium flaviroseum</name>
    <dbReference type="NCBI Taxonomy" id="509199"/>
    <lineage>
        <taxon>Bacteria</taxon>
        <taxon>Bacillati</taxon>
        <taxon>Actinomycetota</taxon>
        <taxon>Actinomycetes</taxon>
        <taxon>Streptosporangiales</taxon>
        <taxon>Streptosporangiaceae</taxon>
        <taxon>Sphaerisporangium</taxon>
    </lineage>
</organism>
<accession>A0ABP7J4N2</accession>
<keyword evidence="1" id="KW-0812">Transmembrane</keyword>
<comment type="caution">
    <text evidence="2">The sequence shown here is derived from an EMBL/GenBank/DDBJ whole genome shotgun (WGS) entry which is preliminary data.</text>
</comment>
<reference evidence="3" key="1">
    <citation type="journal article" date="2019" name="Int. J. Syst. Evol. Microbiol.">
        <title>The Global Catalogue of Microorganisms (GCM) 10K type strain sequencing project: providing services to taxonomists for standard genome sequencing and annotation.</title>
        <authorList>
            <consortium name="The Broad Institute Genomics Platform"/>
            <consortium name="The Broad Institute Genome Sequencing Center for Infectious Disease"/>
            <person name="Wu L."/>
            <person name="Ma J."/>
        </authorList>
    </citation>
    <scope>NUCLEOTIDE SEQUENCE [LARGE SCALE GENOMIC DNA]</scope>
    <source>
        <strain evidence="3">JCM 16908</strain>
    </source>
</reference>
<feature type="transmembrane region" description="Helical" evidence="1">
    <location>
        <begin position="31"/>
        <end position="52"/>
    </location>
</feature>
<keyword evidence="1" id="KW-0472">Membrane</keyword>
<protein>
    <recommendedName>
        <fullName evidence="4">DUF4175 domain-containing protein</fullName>
    </recommendedName>
</protein>
<feature type="transmembrane region" description="Helical" evidence="1">
    <location>
        <begin position="5"/>
        <end position="25"/>
    </location>
</feature>
<sequence>MRLRWLPPSIGIACLLPLLYFYIASGLVSPGWAVVTFLVLWVVLLALAIAWFKRRPYAVLALPVAGFAVWFLALWAGGTFLGWTP</sequence>
<dbReference type="RefSeq" id="WP_344949265.1">
    <property type="nucleotide sequence ID" value="NZ_BAAAZR010000036.1"/>
</dbReference>
<evidence type="ECO:0000313" key="3">
    <source>
        <dbReference type="Proteomes" id="UP001500888"/>
    </source>
</evidence>
<proteinExistence type="predicted"/>
<evidence type="ECO:0000313" key="2">
    <source>
        <dbReference type="EMBL" id="GAA3834754.1"/>
    </source>
</evidence>
<evidence type="ECO:0000256" key="1">
    <source>
        <dbReference type="SAM" id="Phobius"/>
    </source>
</evidence>
<gene>
    <name evidence="2" type="ORF">GCM10022226_65360</name>
</gene>